<protein>
    <submittedName>
        <fullName evidence="1">Uncharacterized protein</fullName>
    </submittedName>
</protein>
<gene>
    <name evidence="1" type="ORF">Csp_B21330</name>
</gene>
<accession>C9YH83</accession>
<proteinExistence type="predicted"/>
<dbReference type="AlphaFoldDB" id="C9YH83"/>
<name>C9YH83_CURXX</name>
<organism evidence="1">
    <name type="scientific">Curvibacter symbiont subsp. Hydra magnipapillata</name>
    <dbReference type="NCBI Taxonomy" id="667019"/>
    <lineage>
        <taxon>Bacteria</taxon>
        <taxon>Pseudomonadati</taxon>
        <taxon>Pseudomonadota</taxon>
        <taxon>Betaproteobacteria</taxon>
        <taxon>Burkholderiales</taxon>
        <taxon>Comamonadaceae</taxon>
        <taxon>Curvibacter</taxon>
    </lineage>
</organism>
<reference evidence="1" key="1">
    <citation type="journal article" date="2010" name="Nature">
        <title>The Dynamic genome of Hydra.</title>
        <authorList>
            <person name="Chapman J.A."/>
            <person name="Kirkness E.F."/>
            <person name="Simakov O."/>
            <person name="Hampson S.E."/>
            <person name="Mitros T."/>
            <person name="Weinmaier T."/>
            <person name="Rattei T."/>
            <person name="Balasubramanian P.G."/>
            <person name="Borman J."/>
            <person name="Busam D."/>
            <person name="Disbennett K."/>
            <person name="Pfannkoch C."/>
            <person name="Sumin N."/>
            <person name="Sutton G."/>
            <person name="Viswanathan L."/>
            <person name="Walenz B."/>
            <person name="Goodstein D.M."/>
            <person name="Hellsten U."/>
            <person name="Kawashima T."/>
            <person name="Prochnik S.E."/>
            <person name="Putnam N.H."/>
            <person name="Shu S."/>
            <person name="Blumberg B."/>
            <person name="Dana C.E."/>
            <person name="Gee L."/>
            <person name="Kibler D.F."/>
            <person name="Law L."/>
            <person name="Lindgens D."/>
            <person name="Martinez D.E."/>
            <person name="Peng J."/>
            <person name="Wigge P.A."/>
            <person name="Bertulat B."/>
            <person name="Guder C."/>
            <person name="Nakamura Y."/>
            <person name="Ozbek S."/>
            <person name="Watanabe H."/>
            <person name="Khalturin K."/>
            <person name="Hemmrich G."/>
            <person name="Franke A."/>
            <person name="Augustin R."/>
            <person name="Fraune S."/>
            <person name="Hayakawa E."/>
            <person name="Hayakawa S."/>
            <person name="Hirose M."/>
            <person name="Hwang J."/>
            <person name="Ikeo K."/>
            <person name="Nishimiya-Fujisawa C."/>
            <person name="Ogura A."/>
            <person name="Takahashi T."/>
            <person name="Steinmetz P.R."/>
            <person name="Zhang X."/>
            <person name="Aufschnaiter R."/>
            <person name="Eder M.K."/>
            <person name="Gorny A.K."/>
            <person name="Salvenmoser W."/>
            <person name="Heimberg A.M."/>
            <person name="Wheeler B.M."/>
            <person name="Peterson K.J."/>
            <person name="Boettger A."/>
            <person name="Tischler P."/>
            <person name="Wolf A."/>
            <person name="Gojobori T."/>
            <person name="Remington K.A."/>
            <person name="Strausberg R.L."/>
            <person name="Venter J."/>
            <person name="Technau U."/>
            <person name="Hobmayer B."/>
            <person name="Bosch T.C."/>
            <person name="Holstein T.W."/>
            <person name="Fujisawa T."/>
            <person name="Bode H.R."/>
            <person name="David C.N."/>
            <person name="Rokhsar D.S."/>
            <person name="Steele R.E."/>
        </authorList>
    </citation>
    <scope>NUCLEOTIDE SEQUENCE</scope>
</reference>
<evidence type="ECO:0000313" key="1">
    <source>
        <dbReference type="EMBL" id="CBA33897.1"/>
    </source>
</evidence>
<sequence length="54" mass="6084">MPWSGSLVRGLFFANVSNLSKNTRKIKINVSAIFADQESDPQVITLQDCCFFVF</sequence>
<dbReference type="EMBL" id="FN543108">
    <property type="protein sequence ID" value="CBA33897.1"/>
    <property type="molecule type" value="Genomic_DNA"/>
</dbReference>